<evidence type="ECO:0000256" key="1">
    <source>
        <dbReference type="ARBA" id="ARBA00004651"/>
    </source>
</evidence>
<dbReference type="PANTHER" id="PTHR34220">
    <property type="entry name" value="SENSOR HISTIDINE KINASE YPDA"/>
    <property type="match status" value="1"/>
</dbReference>
<name>A0A2Z4U7D1_9FIRM</name>
<dbReference type="PANTHER" id="PTHR34220:SF11">
    <property type="entry name" value="SENSOR PROTEIN KINASE HPTS"/>
    <property type="match status" value="1"/>
</dbReference>
<evidence type="ECO:0000313" key="15">
    <source>
        <dbReference type="EMBL" id="AWY96873.1"/>
    </source>
</evidence>
<dbReference type="Gene3D" id="3.30.450.20">
    <property type="entry name" value="PAS domain"/>
    <property type="match status" value="2"/>
</dbReference>
<dbReference type="InterPro" id="IPR003594">
    <property type="entry name" value="HATPase_dom"/>
</dbReference>
<evidence type="ECO:0000256" key="12">
    <source>
        <dbReference type="SAM" id="Coils"/>
    </source>
</evidence>
<evidence type="ECO:0000259" key="14">
    <source>
        <dbReference type="PROSITE" id="PS50885"/>
    </source>
</evidence>
<dbReference type="GO" id="GO:0005524">
    <property type="term" value="F:ATP binding"/>
    <property type="evidence" value="ECO:0007669"/>
    <property type="project" value="UniProtKB-KW"/>
</dbReference>
<feature type="domain" description="HAMP" evidence="14">
    <location>
        <begin position="326"/>
        <end position="378"/>
    </location>
</feature>
<feature type="transmembrane region" description="Helical" evidence="13">
    <location>
        <begin position="20"/>
        <end position="43"/>
    </location>
</feature>
<protein>
    <recommendedName>
        <fullName evidence="14">HAMP domain-containing protein</fullName>
    </recommendedName>
</protein>
<dbReference type="PROSITE" id="PS50885">
    <property type="entry name" value="HAMP"/>
    <property type="match status" value="1"/>
</dbReference>
<dbReference type="RefSeq" id="WP_111917745.1">
    <property type="nucleotide sequence ID" value="NZ_CP030280.1"/>
</dbReference>
<keyword evidence="9 13" id="KW-1133">Transmembrane helix</keyword>
<keyword evidence="6" id="KW-0547">Nucleotide-binding</keyword>
<dbReference type="Proteomes" id="UP000250003">
    <property type="component" value="Chromosome"/>
</dbReference>
<dbReference type="GO" id="GO:0000155">
    <property type="term" value="F:phosphorelay sensor kinase activity"/>
    <property type="evidence" value="ECO:0007669"/>
    <property type="project" value="InterPro"/>
</dbReference>
<dbReference type="InterPro" id="IPR003660">
    <property type="entry name" value="HAMP_dom"/>
</dbReference>
<evidence type="ECO:0000256" key="3">
    <source>
        <dbReference type="ARBA" id="ARBA00022553"/>
    </source>
</evidence>
<comment type="subcellular location">
    <subcellularLocation>
        <location evidence="1">Cell membrane</location>
        <topology evidence="1">Multi-pass membrane protein</topology>
    </subcellularLocation>
</comment>
<dbReference type="SMART" id="SM00387">
    <property type="entry name" value="HATPase_c"/>
    <property type="match status" value="1"/>
</dbReference>
<proteinExistence type="predicted"/>
<evidence type="ECO:0000256" key="9">
    <source>
        <dbReference type="ARBA" id="ARBA00022989"/>
    </source>
</evidence>
<keyword evidence="5 13" id="KW-0812">Transmembrane</keyword>
<evidence type="ECO:0000256" key="2">
    <source>
        <dbReference type="ARBA" id="ARBA00022475"/>
    </source>
</evidence>
<evidence type="ECO:0000256" key="7">
    <source>
        <dbReference type="ARBA" id="ARBA00022777"/>
    </source>
</evidence>
<keyword evidence="4" id="KW-0808">Transferase</keyword>
<dbReference type="EMBL" id="CP030280">
    <property type="protein sequence ID" value="AWY96873.1"/>
    <property type="molecule type" value="Genomic_DNA"/>
</dbReference>
<evidence type="ECO:0000256" key="13">
    <source>
        <dbReference type="SAM" id="Phobius"/>
    </source>
</evidence>
<dbReference type="InterPro" id="IPR010559">
    <property type="entry name" value="Sig_transdc_His_kin_internal"/>
</dbReference>
<evidence type="ECO:0000256" key="5">
    <source>
        <dbReference type="ARBA" id="ARBA00022692"/>
    </source>
</evidence>
<feature type="coiled-coil region" evidence="12">
    <location>
        <begin position="352"/>
        <end position="379"/>
    </location>
</feature>
<evidence type="ECO:0000256" key="8">
    <source>
        <dbReference type="ARBA" id="ARBA00022840"/>
    </source>
</evidence>
<keyword evidence="8" id="KW-0067">ATP-binding</keyword>
<keyword evidence="10" id="KW-0902">Two-component regulatory system</keyword>
<dbReference type="SUPFAM" id="SSF55874">
    <property type="entry name" value="ATPase domain of HSP90 chaperone/DNA topoisomerase II/histidine kinase"/>
    <property type="match status" value="1"/>
</dbReference>
<evidence type="ECO:0000256" key="10">
    <source>
        <dbReference type="ARBA" id="ARBA00023012"/>
    </source>
</evidence>
<evidence type="ECO:0000256" key="4">
    <source>
        <dbReference type="ARBA" id="ARBA00022679"/>
    </source>
</evidence>
<keyword evidence="11 13" id="KW-0472">Membrane</keyword>
<gene>
    <name evidence="15" type="ORF">DQQ01_00355</name>
</gene>
<dbReference type="OrthoDB" id="9776552at2"/>
<evidence type="ECO:0000256" key="11">
    <source>
        <dbReference type="ARBA" id="ARBA00023136"/>
    </source>
</evidence>
<keyword evidence="7" id="KW-0418">Kinase</keyword>
<keyword evidence="16" id="KW-1185">Reference proteome</keyword>
<dbReference type="Gene3D" id="3.30.565.10">
    <property type="entry name" value="Histidine kinase-like ATPase, C-terminal domain"/>
    <property type="match status" value="1"/>
</dbReference>
<dbReference type="KEGG" id="blau:DQQ01_00355"/>
<dbReference type="InterPro" id="IPR050640">
    <property type="entry name" value="Bact_2-comp_sensor_kinase"/>
</dbReference>
<keyword evidence="3" id="KW-0597">Phosphoprotein</keyword>
<evidence type="ECO:0000313" key="16">
    <source>
        <dbReference type="Proteomes" id="UP000250003"/>
    </source>
</evidence>
<dbReference type="AlphaFoldDB" id="A0A2Z4U7D1"/>
<dbReference type="InterPro" id="IPR036890">
    <property type="entry name" value="HATPase_C_sf"/>
</dbReference>
<reference evidence="16" key="1">
    <citation type="submission" date="2018-06" db="EMBL/GenBank/DDBJ databases">
        <title>Description of Blautia argi sp. nov., a new anaerobic isolated from dog feces.</title>
        <authorList>
            <person name="Chang Y.-H."/>
            <person name="Paek J."/>
            <person name="Shin Y."/>
        </authorList>
    </citation>
    <scope>NUCLEOTIDE SEQUENCE [LARGE SCALE GENOMIC DNA]</scope>
    <source>
        <strain evidence="16">KCTC 15426</strain>
    </source>
</reference>
<accession>A0A2Z4U7D1</accession>
<keyword evidence="2" id="KW-1003">Cell membrane</keyword>
<evidence type="ECO:0000256" key="6">
    <source>
        <dbReference type="ARBA" id="ARBA00022741"/>
    </source>
</evidence>
<organism evidence="15 16">
    <name type="scientific">Blautia argi</name>
    <dbReference type="NCBI Taxonomy" id="1912897"/>
    <lineage>
        <taxon>Bacteria</taxon>
        <taxon>Bacillati</taxon>
        <taxon>Bacillota</taxon>
        <taxon>Clostridia</taxon>
        <taxon>Lachnospirales</taxon>
        <taxon>Lachnospiraceae</taxon>
        <taxon>Blautia</taxon>
    </lineage>
</organism>
<sequence length="598" mass="69802">MKNITAKLQKWINRSFRRRISVFLIPMILTFILVVSAVSYYVYDSSILREMKKNITGTVEQGNYTVDLYFQDVKTTIVQLTDNDSLLYMLQNYDKMSPTEKYYKQMEIDEALMNTSLIRDHISDCIIVGLNGYQTNMPDRQKLKYNKKILEEEWLQTYLKKDKKFFFTPSHLADYYPDNTEKKQVNSVVLPVEPYGERLGYIIVDMDFGRMNEIISARSDMGELRYLIIDEKGQIIFSDDCEKINKNLPAHALKNMKKSNNFYFKDGNKNYFCVHEKSITTGWELLGLIPEDNIKKPAIQLLKLLCFSILPCFMLIAIFAATAISGRIRKPLDELVEQMKKVDIEEPKNFHVENSVGEIENLAQKITEMIERINNLVEQVYVAEMRSKDAQIEALISQIQPHFLYNTLQLIKTEAALGESRNAAETVNYLSRFLRYTVNNQEFYVSLEQELEYVRCYMEICKKRFPGKMNMEFTIGEEEMNYQIPKLILQPLIENSVKYGLRPKGEKGIIRILADVEEDESLLLCVEDNGVGMEQEKIEELLENVRNNKGKEHVGLRNVHERCVLYGDESCGIQKIESKYLQYFRIYIRVKKGGEIHV</sequence>
<dbReference type="GO" id="GO:0005886">
    <property type="term" value="C:plasma membrane"/>
    <property type="evidence" value="ECO:0007669"/>
    <property type="project" value="UniProtKB-SubCell"/>
</dbReference>
<dbReference type="Pfam" id="PF02518">
    <property type="entry name" value="HATPase_c"/>
    <property type="match status" value="1"/>
</dbReference>
<dbReference type="Pfam" id="PF06580">
    <property type="entry name" value="His_kinase"/>
    <property type="match status" value="1"/>
</dbReference>
<dbReference type="Gene3D" id="6.10.340.10">
    <property type="match status" value="1"/>
</dbReference>
<keyword evidence="12" id="KW-0175">Coiled coil</keyword>